<evidence type="ECO:0000256" key="1">
    <source>
        <dbReference type="SAM" id="MobiDB-lite"/>
    </source>
</evidence>
<accession>A0AB34K3T3</accession>
<evidence type="ECO:0000313" key="3">
    <source>
        <dbReference type="Proteomes" id="UP001515480"/>
    </source>
</evidence>
<dbReference type="Proteomes" id="UP001515480">
    <property type="component" value="Unassembled WGS sequence"/>
</dbReference>
<keyword evidence="3" id="KW-1185">Reference proteome</keyword>
<comment type="caution">
    <text evidence="2">The sequence shown here is derived from an EMBL/GenBank/DDBJ whole genome shotgun (WGS) entry which is preliminary data.</text>
</comment>
<feature type="compositionally biased region" description="Low complexity" evidence="1">
    <location>
        <begin position="101"/>
        <end position="113"/>
    </location>
</feature>
<reference evidence="2 3" key="1">
    <citation type="journal article" date="2024" name="Science">
        <title>Giant polyketide synthase enzymes in the biosynthesis of giant marine polyether toxins.</title>
        <authorList>
            <person name="Fallon T.R."/>
            <person name="Shende V.V."/>
            <person name="Wierzbicki I.H."/>
            <person name="Pendleton A.L."/>
            <person name="Watervoot N.F."/>
            <person name="Auber R.P."/>
            <person name="Gonzalez D.J."/>
            <person name="Wisecaver J.H."/>
            <person name="Moore B.S."/>
        </authorList>
    </citation>
    <scope>NUCLEOTIDE SEQUENCE [LARGE SCALE GENOMIC DNA]</scope>
    <source>
        <strain evidence="2 3">12B1</strain>
    </source>
</reference>
<protein>
    <submittedName>
        <fullName evidence="2">Uncharacterized protein</fullName>
    </submittedName>
</protein>
<gene>
    <name evidence="2" type="ORF">AB1Y20_009234</name>
</gene>
<feature type="compositionally biased region" description="Acidic residues" evidence="1">
    <location>
        <begin position="115"/>
        <end position="124"/>
    </location>
</feature>
<proteinExistence type="predicted"/>
<evidence type="ECO:0000313" key="2">
    <source>
        <dbReference type="EMBL" id="KAL1527858.1"/>
    </source>
</evidence>
<organism evidence="2 3">
    <name type="scientific">Prymnesium parvum</name>
    <name type="common">Toxic golden alga</name>
    <dbReference type="NCBI Taxonomy" id="97485"/>
    <lineage>
        <taxon>Eukaryota</taxon>
        <taxon>Haptista</taxon>
        <taxon>Haptophyta</taxon>
        <taxon>Prymnesiophyceae</taxon>
        <taxon>Prymnesiales</taxon>
        <taxon>Prymnesiaceae</taxon>
        <taxon>Prymnesium</taxon>
    </lineage>
</organism>
<dbReference type="EMBL" id="JBGBPQ010000002">
    <property type="protein sequence ID" value="KAL1527858.1"/>
    <property type="molecule type" value="Genomic_DNA"/>
</dbReference>
<name>A0AB34K3T3_PRYPA</name>
<sequence length="251" mass="27857">MPRVCPQGDTNGDVSEHLGDVLTENPHLRVVRVIQRVEDVRGYKFLLELDTGARGWLDDLCMQKFDTASDAFEEWTAQMQETKRKERVEAAAVRTQRPRRSSNGARRSSNVNSYEPDEGDEDAADQAVEAVDRTSTGLSAFGEMVDKSVEPTEPFESSQSPPEPAWGYEHRAVPAAEEGTPSSMAGIEYPDEAAGALLARAEGRIFGSTTEAAIFTRCERLEEALEVPVTSVQIKARIRAIWRKMVEDQLI</sequence>
<dbReference type="AlphaFoldDB" id="A0AB34K3T3"/>
<feature type="region of interest" description="Disordered" evidence="1">
    <location>
        <begin position="82"/>
        <end position="124"/>
    </location>
</feature>